<evidence type="ECO:0000313" key="2">
    <source>
        <dbReference type="Proteomes" id="UP000236454"/>
    </source>
</evidence>
<dbReference type="InterPro" id="IPR012334">
    <property type="entry name" value="Pectin_lyas_fold"/>
</dbReference>
<dbReference type="SUPFAM" id="SSF51126">
    <property type="entry name" value="Pectin lyase-like"/>
    <property type="match status" value="1"/>
</dbReference>
<organism evidence="1 2">
    <name type="scientific">Lishizhenia tianjinensis</name>
    <dbReference type="NCBI Taxonomy" id="477690"/>
    <lineage>
        <taxon>Bacteria</taxon>
        <taxon>Pseudomonadati</taxon>
        <taxon>Bacteroidota</taxon>
        <taxon>Flavobacteriia</taxon>
        <taxon>Flavobacteriales</taxon>
        <taxon>Crocinitomicaceae</taxon>
        <taxon>Lishizhenia</taxon>
    </lineage>
</organism>
<reference evidence="1 2" key="1">
    <citation type="submission" date="2016-10" db="EMBL/GenBank/DDBJ databases">
        <authorList>
            <person name="de Groot N.N."/>
        </authorList>
    </citation>
    <scope>NUCLEOTIDE SEQUENCE [LARGE SCALE GENOMIC DNA]</scope>
    <source>
        <strain evidence="1 2">CGMCC 1.7005</strain>
    </source>
</reference>
<protein>
    <submittedName>
        <fullName evidence="1">Right handed beta helix region</fullName>
    </submittedName>
</protein>
<dbReference type="Proteomes" id="UP000236454">
    <property type="component" value="Unassembled WGS sequence"/>
</dbReference>
<dbReference type="OrthoDB" id="1465457at2"/>
<dbReference type="RefSeq" id="WP_090246242.1">
    <property type="nucleotide sequence ID" value="NZ_FPAS01000001.1"/>
</dbReference>
<proteinExistence type="predicted"/>
<gene>
    <name evidence="1" type="ORF">SAMN05216474_0640</name>
</gene>
<name>A0A1I6Y3I5_9FLAO</name>
<dbReference type="InterPro" id="IPR011050">
    <property type="entry name" value="Pectin_lyase_fold/virulence"/>
</dbReference>
<dbReference type="Gene3D" id="2.160.20.10">
    <property type="entry name" value="Single-stranded right-handed beta-helix, Pectin lyase-like"/>
    <property type="match status" value="1"/>
</dbReference>
<dbReference type="STRING" id="477690.SAMN05216474_0640"/>
<dbReference type="AlphaFoldDB" id="A0A1I6Y3I5"/>
<sequence length="715" mass="78965">MINKNILLLILLFFTFFKSVDTLAFDIGVVDATAMDSVDCTGDLSNLSIVVENFGTQQVDSFYVYINVNGTLVDSTSIVQSITAGQQLNISLGNYSVFSLPENMISLSTGLPNATLDVQTSNDQYVLYTYSRLSGIYTIGCSTCDFSTVNDAFDHLNDYGVCGPTTFNIEDGIYNTSQLNLSSYVGMSAANPVVFQSTSQDSSAVTLEIYSSPSLVFNAVSNITFRKIKVDPYAGSIGIQLKNVSNFTIENCWIRDAELQTGYAGTGPSFHDVRILNNNFTDGSLLKLGGNSSATLNTNGLVEVVNNRFHNSKMRFILMKDLLIEGNYIDYPTDNHTLDVMTCLNSIITKNNIESSSDLSLYMVGCSNIEVTNNFLRGDGNVIYISNSDTINIVNNSMYQYDADNDIGEAFHFQSSSKIDFINNMVLSQEYGNLFFLSDTSMINPHHNMYYSPSDSLVKYNWSEIYVNYQDWTGSYQKDSSSWNLNPNYISPIDLHIYNHVIANGSAYSYPGIIEDFDGEPRNPLEFDIGADEIDLDYTTLRDIAFISTAEPSNSSCLQADSIQLLVANYSTFQIDSFALVIHSFGTQSSVIWNYTSLPAGDTVLVNMGKYNFSPNTRYDLTMTLALPNGEFDNYTLNNEGSVVYQYLGEPNIQVSTITDCISDVELSVPHQEYSTLNWSTGATSSIITVSPPGVWTVSLTDLNGCVVNKSITLN</sequence>
<evidence type="ECO:0000313" key="1">
    <source>
        <dbReference type="EMBL" id="SFT45139.1"/>
    </source>
</evidence>
<keyword evidence="2" id="KW-1185">Reference proteome</keyword>
<accession>A0A1I6Y3I5</accession>
<dbReference type="EMBL" id="FPAS01000001">
    <property type="protein sequence ID" value="SFT45139.1"/>
    <property type="molecule type" value="Genomic_DNA"/>
</dbReference>